<dbReference type="EMBL" id="LSUQ01000011">
    <property type="protein sequence ID" value="OAG94389.1"/>
    <property type="molecule type" value="Genomic_DNA"/>
</dbReference>
<sequence>MHNYQNEIRVTTNELEIFDALACIRLLLLDRIVGVPKHANTIKKIRKIVRDNRFLNESVLL</sequence>
<dbReference type="Proteomes" id="UP000077421">
    <property type="component" value="Unassembled WGS sequence"/>
</dbReference>
<comment type="caution">
    <text evidence="1">The sequence shown here is derived from an EMBL/GenBank/DDBJ whole genome shotgun (WGS) entry which is preliminary data.</text>
</comment>
<protein>
    <submittedName>
        <fullName evidence="1">Uncharacterized protein</fullName>
    </submittedName>
</protein>
<evidence type="ECO:0000313" key="2">
    <source>
        <dbReference type="Proteomes" id="UP000077421"/>
    </source>
</evidence>
<reference evidence="1 2" key="1">
    <citation type="submission" date="2016-02" db="EMBL/GenBank/DDBJ databases">
        <title>Draft genome sequence of Acidibacillus ferrooxidans SLC66.</title>
        <authorList>
            <person name="Oliveira G."/>
            <person name="Nancucheo I."/>
            <person name="Dall'Agnol H."/>
            <person name="Johnson B."/>
            <person name="Oliveira R."/>
            <person name="Nunes G.L."/>
            <person name="Tzotzos G."/>
            <person name="Orellana S.C."/>
            <person name="Salim A.C."/>
            <person name="Araujo F.M."/>
        </authorList>
    </citation>
    <scope>NUCLEOTIDE SEQUENCE [LARGE SCALE GENOMIC DNA]</scope>
    <source>
        <strain evidence="1 2">SLC66</strain>
    </source>
</reference>
<dbReference type="AlphaFoldDB" id="A0A853KDW5"/>
<organism evidence="1 2">
    <name type="scientific">Ferroacidibacillus organovorans</name>
    <dbReference type="NCBI Taxonomy" id="1765683"/>
    <lineage>
        <taxon>Bacteria</taxon>
        <taxon>Bacillati</taxon>
        <taxon>Bacillota</taxon>
        <taxon>Bacilli</taxon>
        <taxon>Bacillales</taxon>
        <taxon>Alicyclobacillaceae</taxon>
        <taxon>Ferroacidibacillus</taxon>
    </lineage>
</organism>
<evidence type="ECO:0000313" key="1">
    <source>
        <dbReference type="EMBL" id="OAG94389.1"/>
    </source>
</evidence>
<name>A0A853KDW5_9BACL</name>
<accession>A0A853KDW5</accession>
<proteinExistence type="predicted"/>
<gene>
    <name evidence="1" type="ORF">AYW79_05875</name>
</gene>